<evidence type="ECO:0000313" key="2">
    <source>
        <dbReference type="Proteomes" id="UP000636709"/>
    </source>
</evidence>
<evidence type="ECO:0000313" key="1">
    <source>
        <dbReference type="EMBL" id="KAF8765575.1"/>
    </source>
</evidence>
<gene>
    <name evidence="1" type="ORF">HU200_008411</name>
</gene>
<reference evidence="1" key="1">
    <citation type="submission" date="2020-07" db="EMBL/GenBank/DDBJ databases">
        <title>Genome sequence and genetic diversity analysis of an under-domesticated orphan crop, white fonio (Digitaria exilis).</title>
        <authorList>
            <person name="Bennetzen J.L."/>
            <person name="Chen S."/>
            <person name="Ma X."/>
            <person name="Wang X."/>
            <person name="Yssel A.E.J."/>
            <person name="Chaluvadi S.R."/>
            <person name="Johnson M."/>
            <person name="Gangashetty P."/>
            <person name="Hamidou F."/>
            <person name="Sanogo M.D."/>
            <person name="Zwaenepoel A."/>
            <person name="Wallace J."/>
            <person name="Van De Peer Y."/>
            <person name="Van Deynze A."/>
        </authorList>
    </citation>
    <scope>NUCLEOTIDE SEQUENCE</scope>
    <source>
        <tissue evidence="1">Leaves</tissue>
    </source>
</reference>
<dbReference type="AlphaFoldDB" id="A0A835FML4"/>
<dbReference type="EMBL" id="JACEFO010000549">
    <property type="protein sequence ID" value="KAF8765575.1"/>
    <property type="molecule type" value="Genomic_DNA"/>
</dbReference>
<accession>A0A835FML4</accession>
<dbReference type="OrthoDB" id="676037at2759"/>
<proteinExistence type="predicted"/>
<comment type="caution">
    <text evidence="1">The sequence shown here is derived from an EMBL/GenBank/DDBJ whole genome shotgun (WGS) entry which is preliminary data.</text>
</comment>
<protein>
    <submittedName>
        <fullName evidence="1">Uncharacterized protein</fullName>
    </submittedName>
</protein>
<organism evidence="1 2">
    <name type="scientific">Digitaria exilis</name>
    <dbReference type="NCBI Taxonomy" id="1010633"/>
    <lineage>
        <taxon>Eukaryota</taxon>
        <taxon>Viridiplantae</taxon>
        <taxon>Streptophyta</taxon>
        <taxon>Embryophyta</taxon>
        <taxon>Tracheophyta</taxon>
        <taxon>Spermatophyta</taxon>
        <taxon>Magnoliopsida</taxon>
        <taxon>Liliopsida</taxon>
        <taxon>Poales</taxon>
        <taxon>Poaceae</taxon>
        <taxon>PACMAD clade</taxon>
        <taxon>Panicoideae</taxon>
        <taxon>Panicodae</taxon>
        <taxon>Paniceae</taxon>
        <taxon>Anthephorinae</taxon>
        <taxon>Digitaria</taxon>
    </lineage>
</organism>
<sequence length="51" mass="5385">MVGLAALCWAIWKSQNSKHGDKEAMEAGAEAIKATALHFHPHEAPADDAGT</sequence>
<dbReference type="Proteomes" id="UP000636709">
    <property type="component" value="Unassembled WGS sequence"/>
</dbReference>
<name>A0A835FML4_9POAL</name>
<keyword evidence="2" id="KW-1185">Reference proteome</keyword>